<dbReference type="Proteomes" id="UP001501752">
    <property type="component" value="Unassembled WGS sequence"/>
</dbReference>
<name>A0ABP9DF19_9ACTN</name>
<feature type="transmembrane region" description="Helical" evidence="1">
    <location>
        <begin position="33"/>
        <end position="51"/>
    </location>
</feature>
<reference evidence="3" key="1">
    <citation type="journal article" date="2019" name="Int. J. Syst. Evol. Microbiol.">
        <title>The Global Catalogue of Microorganisms (GCM) 10K type strain sequencing project: providing services to taxonomists for standard genome sequencing and annotation.</title>
        <authorList>
            <consortium name="The Broad Institute Genomics Platform"/>
            <consortium name="The Broad Institute Genome Sequencing Center for Infectious Disease"/>
            <person name="Wu L."/>
            <person name="Ma J."/>
        </authorList>
    </citation>
    <scope>NUCLEOTIDE SEQUENCE [LARGE SCALE GENOMIC DNA]</scope>
    <source>
        <strain evidence="3">JCM 13006</strain>
    </source>
</reference>
<keyword evidence="1" id="KW-0472">Membrane</keyword>
<keyword evidence="1" id="KW-0812">Transmembrane</keyword>
<evidence type="ECO:0000313" key="3">
    <source>
        <dbReference type="Proteomes" id="UP001501752"/>
    </source>
</evidence>
<proteinExistence type="predicted"/>
<protein>
    <submittedName>
        <fullName evidence="2">Uncharacterized protein</fullName>
    </submittedName>
</protein>
<accession>A0ABP9DF19</accession>
<evidence type="ECO:0000256" key="1">
    <source>
        <dbReference type="SAM" id="Phobius"/>
    </source>
</evidence>
<keyword evidence="1" id="KW-1133">Transmembrane helix</keyword>
<sequence length="72" mass="7960">MTGDRHDAAGTARRTRRQKVAAWFTAWYYRSPGTVVIGGFLLLLTAVFLLVGQFGDSTPEPCPPSKVCDFVR</sequence>
<keyword evidence="3" id="KW-1185">Reference proteome</keyword>
<comment type="caution">
    <text evidence="2">The sequence shown here is derived from an EMBL/GenBank/DDBJ whole genome shotgun (WGS) entry which is preliminary data.</text>
</comment>
<dbReference type="EMBL" id="BAABIS010000001">
    <property type="protein sequence ID" value="GAA4834092.1"/>
    <property type="molecule type" value="Genomic_DNA"/>
</dbReference>
<evidence type="ECO:0000313" key="2">
    <source>
        <dbReference type="EMBL" id="GAA4834092.1"/>
    </source>
</evidence>
<organism evidence="2 3">
    <name type="scientific">Kitasatospora terrestris</name>
    <dbReference type="NCBI Taxonomy" id="258051"/>
    <lineage>
        <taxon>Bacteria</taxon>
        <taxon>Bacillati</taxon>
        <taxon>Actinomycetota</taxon>
        <taxon>Actinomycetes</taxon>
        <taxon>Kitasatosporales</taxon>
        <taxon>Streptomycetaceae</taxon>
        <taxon>Kitasatospora</taxon>
    </lineage>
</organism>
<gene>
    <name evidence="2" type="ORF">GCM10023235_05780</name>
</gene>